<sequence length="1475" mass="148221">MRITRLTPNLSQSGCCPVPVRTYTSALPLRASIASRGIKVATSWLHFLLFVFTVLSFSGSALAQTSTFNLPPADRCTSKDLVVESASVAGPGCPTCAPGTPITAPLTIAINNKTGSIRTSFAFFGTITRTTSAGVTTTESITGCVGPVPANTITSFTSGTPTGGTLQPITYVCGQTLTLTDLYLAWTDASDGAARQCPLDPSKIAPKCGTAPSILIKTPLTASLSAAPTCTGGSITVSASGGTGPYEYSINGGSSYQNNATFSGLSAGSYSVIVRDASSPTRCTYTAGPIVLTPLPTPAAPTVSVSAATCTAGSVATITSSTAGLEFSLDGGAYAGYPAGGYANLSAGPHTLRARSTDGCISGPTSFTIQGKLPSPGVPAATVVQPTCVSGSGTVNVTSPVSGVVYTLTSGGTTLTAVSGVFSNVAPGSYTLTATLGICSTSAPSPIVVNPQPGTPATPAATVVQPTCSVATGTVNITSPASGVTYTLTGPSPATTVRTASTNPYSFANLAPGTYSLTASNAAGCVAGPVSVVVNPQPVTPATPAATVVQPTCLSGSGTVTVTSPVSGVTYTLTSGGPTLTAVNGVFSNVAPGSYTLTATVGACSASAPSPIVVNPQPGTPAVPVATVVQPTCTVATGTISVSEPIAGYTYTLTGPSPATTARTASAAPYSFANLAPGTYSLTATTAAGCVSGARSVVVSPELATPGAPTATVVQPTCVTPTGTINVTSPNNTYTYTLTGTAPVRASITSTTGIFSGVASGVYNLTATLGSCTSGGTSVTVNGTPSDCFGKFCTLTQGGYGNANGRFCGGPRRTDLVNSLLAQGSLTIGFGSRTITFLSNQADCIIAHLPAGGTASAFPSSLGNQNGCTGNLTSVLDSRTDRFNNVLIGQTLTLSLNTRLDANLGGVQLTPTMVTYGATSCGNDAQPILTDVVTRTIPQSVITYLNATGGATVANLLNLANQALSGASGLPSHSDINAAVSAINELFDNCRFTGQPPVCNVMPPMGTVAQPTCAVATGTISVTAPIAGYTYTLTGPSPATTTRTAAAAPFSFANLAPGDYRLTATNAARCTSPPTILTVNPQPVTPATPQFTITQPTCTVATGSLSVNNPVAGYTYTLTGTLPARAPVSNTTGIFPNLPGGSQYSLTATLGACTSLPANIQIQPQPITPTAPAGTVVQPTCTVATGTVNVTSPVGGFAYYLTGTNPVRAAVSNTTGIFTSVEPGIYSLTRLSTAGPGPACMSPGTPITVNPAPICPIQGCTLGYWKNHTDRWCNTYSTTTLYGSVFTSAPSQVRSLNLLEALNLGGGGIENLARQSVAALLNICSNDVNYNPMYEGNTAKLIVDVNAAYMNATAGSLASTLDSYNNAGCPMGGTSATTASLTLGDGSAAERAMGIYPNPFSYQASVEFTLGKSERYNLQVLDMSGRVVSKVATGVAEAGTAYRFQIEGRDLAEGVYMVRLITDKSIQTQRLVLKK</sequence>
<keyword evidence="2" id="KW-1133">Transmembrane helix</keyword>
<dbReference type="PANTHER" id="PTHR23303">
    <property type="entry name" value="CARBOXYPEPTIDASE REGULATORY REGION-CONTAINING"/>
    <property type="match status" value="1"/>
</dbReference>
<keyword evidence="1" id="KW-0732">Signal</keyword>
<reference evidence="5" key="1">
    <citation type="submission" date="2016-10" db="EMBL/GenBank/DDBJ databases">
        <authorList>
            <person name="Varghese N."/>
            <person name="Submissions S."/>
        </authorList>
    </citation>
    <scope>NUCLEOTIDE SEQUENCE [LARGE SCALE GENOMIC DNA]</scope>
    <source>
        <strain evidence="5">OR362-8,ATCC BAA-1266,JCM 13504</strain>
    </source>
</reference>
<feature type="transmembrane region" description="Helical" evidence="2">
    <location>
        <begin position="44"/>
        <end position="63"/>
    </location>
</feature>
<evidence type="ECO:0000256" key="2">
    <source>
        <dbReference type="SAM" id="Phobius"/>
    </source>
</evidence>
<evidence type="ECO:0000313" key="5">
    <source>
        <dbReference type="Proteomes" id="UP000199029"/>
    </source>
</evidence>
<dbReference type="Pfam" id="PF18962">
    <property type="entry name" value="Por_Secre_tail"/>
    <property type="match status" value="1"/>
</dbReference>
<dbReference type="PANTHER" id="PTHR23303:SF15">
    <property type="entry name" value="COLOSSIN-A"/>
    <property type="match status" value="1"/>
</dbReference>
<accession>A0A1I5VEB0</accession>
<name>A0A1I5VEB0_HYMAR</name>
<dbReference type="Gene3D" id="2.60.40.1120">
    <property type="entry name" value="Carboxypeptidase-like, regulatory domain"/>
    <property type="match status" value="1"/>
</dbReference>
<dbReference type="STRING" id="1227077.SAMN04515668_1301"/>
<gene>
    <name evidence="4" type="ORF">SAMN04515668_1301</name>
</gene>
<dbReference type="InterPro" id="IPR026444">
    <property type="entry name" value="Secre_tail"/>
</dbReference>
<dbReference type="OrthoDB" id="861786at2"/>
<proteinExistence type="predicted"/>
<keyword evidence="2" id="KW-0812">Transmembrane</keyword>
<evidence type="ECO:0000313" key="4">
    <source>
        <dbReference type="EMBL" id="SFQ05820.1"/>
    </source>
</evidence>
<evidence type="ECO:0000256" key="1">
    <source>
        <dbReference type="ARBA" id="ARBA00022729"/>
    </source>
</evidence>
<dbReference type="EMBL" id="FOXS01000001">
    <property type="protein sequence ID" value="SFQ05820.1"/>
    <property type="molecule type" value="Genomic_DNA"/>
</dbReference>
<feature type="domain" description="Secretion system C-terminal sorting" evidence="3">
    <location>
        <begin position="1395"/>
        <end position="1472"/>
    </location>
</feature>
<keyword evidence="2" id="KW-0472">Membrane</keyword>
<organism evidence="4 5">
    <name type="scientific">Hymenobacter arizonensis</name>
    <name type="common">Siccationidurans arizonensis</name>
    <dbReference type="NCBI Taxonomy" id="1227077"/>
    <lineage>
        <taxon>Bacteria</taxon>
        <taxon>Pseudomonadati</taxon>
        <taxon>Bacteroidota</taxon>
        <taxon>Cytophagia</taxon>
        <taxon>Cytophagales</taxon>
        <taxon>Hymenobacteraceae</taxon>
        <taxon>Hymenobacter</taxon>
    </lineage>
</organism>
<evidence type="ECO:0000259" key="3">
    <source>
        <dbReference type="Pfam" id="PF18962"/>
    </source>
</evidence>
<keyword evidence="5" id="KW-1185">Reference proteome</keyword>
<dbReference type="InterPro" id="IPR051417">
    <property type="entry name" value="SDr/BOS_complex"/>
</dbReference>
<dbReference type="Proteomes" id="UP000199029">
    <property type="component" value="Unassembled WGS sequence"/>
</dbReference>
<protein>
    <submittedName>
        <fullName evidence="4">Por secretion system C-terminal sorting domain-containing protein</fullName>
    </submittedName>
</protein>
<dbReference type="NCBIfam" id="TIGR04183">
    <property type="entry name" value="Por_Secre_tail"/>
    <property type="match status" value="1"/>
</dbReference>